<dbReference type="GO" id="GO:0000978">
    <property type="term" value="F:RNA polymerase II cis-regulatory region sequence-specific DNA binding"/>
    <property type="evidence" value="ECO:0007669"/>
    <property type="project" value="TreeGrafter"/>
</dbReference>
<dbReference type="PANTHER" id="PTHR47428">
    <property type="entry name" value="REGULATORY PROTEIN MIG1-RELATED"/>
    <property type="match status" value="1"/>
</dbReference>
<proteinExistence type="predicted"/>
<feature type="compositionally biased region" description="Low complexity" evidence="10">
    <location>
        <begin position="492"/>
        <end position="507"/>
    </location>
</feature>
<dbReference type="GO" id="GO:0000433">
    <property type="term" value="P:carbon catabolite repression of transcription from RNA polymerase II promoter by glucose"/>
    <property type="evidence" value="ECO:0007669"/>
    <property type="project" value="TreeGrafter"/>
</dbReference>
<feature type="region of interest" description="Disordered" evidence="10">
    <location>
        <begin position="293"/>
        <end position="390"/>
    </location>
</feature>
<dbReference type="Proteomes" id="UP000467700">
    <property type="component" value="Unassembled WGS sequence"/>
</dbReference>
<dbReference type="SMART" id="SM00355">
    <property type="entry name" value="ZnF_C2H2"/>
    <property type="match status" value="2"/>
</dbReference>
<dbReference type="PROSITE" id="PS00028">
    <property type="entry name" value="ZINC_FINGER_C2H2_1"/>
    <property type="match status" value="2"/>
</dbReference>
<keyword evidence="6" id="KW-0805">Transcription regulation</keyword>
<dbReference type="AlphaFoldDB" id="A0A8S0XZK1"/>
<dbReference type="GO" id="GO:0005634">
    <property type="term" value="C:nucleus"/>
    <property type="evidence" value="ECO:0007669"/>
    <property type="project" value="UniProtKB-SubCell"/>
</dbReference>
<sequence length="559" mass="59947">MDCPWPRLSLVSSPFNSPLFPAARFLPKYPPYPPSAMPRAESKQQHLGTHFYHSQFSNSQYLPSATESTASSSPPMSPASPAQSAQSTNSSSTSPAAKKKHVCTTCERAFTTSGHLARHSRVHTGERNHKCPFPGCETRCSRQDNLQQHYRIHLSPGSRRSSARSSRAKRAAANNSQTQTQTTAAASEPPSAPPPLSSPPALEPARAYSHHSTPPDSPPPLAQATLPATATLALSTPRLEPASASGRSSSFLARARQQQQQALNLASPTGQGYAYRSGTTTYQEQSQGAGFTYVHTTPVNGAGSPTNGGGGGPSYTAYAGSHDGYAMQQQQRDNSPVSITSRHSISHISHPQSSYAQSQHSNGCASPPSPASSHSVSSHTSGPPTPTYPVFHEDAASVASAYHHAAGAGVGGMMGAAGTGAEHAGLGAHHLVQQHNGYGTAGRFESPPPILAPIQDERLVRREEARHHAQQQQHQQQQAQQAQHHHQHHHQQQQQQHHQQQQQQQQAQHHHQHHHAAPSPYIHHPQPLPTEYSYHQTMALGHGAWKAESGLRKGVGALV</sequence>
<feature type="compositionally biased region" description="Low complexity" evidence="10">
    <location>
        <begin position="470"/>
        <end position="482"/>
    </location>
</feature>
<feature type="region of interest" description="Disordered" evidence="10">
    <location>
        <begin position="463"/>
        <end position="529"/>
    </location>
</feature>
<accession>A0A8S0XZK1</accession>
<dbReference type="Gene3D" id="3.30.160.60">
    <property type="entry name" value="Classic Zinc Finger"/>
    <property type="match status" value="2"/>
</dbReference>
<evidence type="ECO:0000256" key="3">
    <source>
        <dbReference type="ARBA" id="ARBA00022737"/>
    </source>
</evidence>
<evidence type="ECO:0000256" key="4">
    <source>
        <dbReference type="ARBA" id="ARBA00022771"/>
    </source>
</evidence>
<feature type="region of interest" description="Disordered" evidence="10">
    <location>
        <begin position="238"/>
        <end position="270"/>
    </location>
</feature>
<comment type="subcellular location">
    <subcellularLocation>
        <location evidence="1">Nucleus</location>
    </subcellularLocation>
</comment>
<reference evidence="12 13" key="1">
    <citation type="submission" date="2020-01" db="EMBL/GenBank/DDBJ databases">
        <authorList>
            <person name="Gupta K D."/>
        </authorList>
    </citation>
    <scope>NUCLEOTIDE SEQUENCE [LARGE SCALE GENOMIC DNA]</scope>
</reference>
<dbReference type="GO" id="GO:0005737">
    <property type="term" value="C:cytoplasm"/>
    <property type="evidence" value="ECO:0007669"/>
    <property type="project" value="TreeGrafter"/>
</dbReference>
<dbReference type="PROSITE" id="PS50157">
    <property type="entry name" value="ZINC_FINGER_C2H2_2"/>
    <property type="match status" value="2"/>
</dbReference>
<name>A0A8S0XZK1_CYCAE</name>
<feature type="compositionally biased region" description="Low complexity" evidence="10">
    <location>
        <begin position="203"/>
        <end position="214"/>
    </location>
</feature>
<evidence type="ECO:0000256" key="2">
    <source>
        <dbReference type="ARBA" id="ARBA00022723"/>
    </source>
</evidence>
<feature type="domain" description="C2H2-type" evidence="11">
    <location>
        <begin position="129"/>
        <end position="158"/>
    </location>
</feature>
<feature type="region of interest" description="Disordered" evidence="10">
    <location>
        <begin position="150"/>
        <end position="223"/>
    </location>
</feature>
<evidence type="ECO:0000259" key="11">
    <source>
        <dbReference type="PROSITE" id="PS50157"/>
    </source>
</evidence>
<keyword evidence="13" id="KW-1185">Reference proteome</keyword>
<evidence type="ECO:0000256" key="6">
    <source>
        <dbReference type="ARBA" id="ARBA00023015"/>
    </source>
</evidence>
<dbReference type="OrthoDB" id="6365676at2759"/>
<evidence type="ECO:0000313" key="12">
    <source>
        <dbReference type="EMBL" id="CAA7269791.1"/>
    </source>
</evidence>
<protein>
    <recommendedName>
        <fullName evidence="11">C2H2-type domain-containing protein</fullName>
    </recommendedName>
</protein>
<dbReference type="InterPro" id="IPR051007">
    <property type="entry name" value="creA/MIG_C2H2-ZnF"/>
</dbReference>
<evidence type="ECO:0000256" key="7">
    <source>
        <dbReference type="ARBA" id="ARBA00023163"/>
    </source>
</evidence>
<dbReference type="GO" id="GO:0000981">
    <property type="term" value="F:DNA-binding transcription factor activity, RNA polymerase II-specific"/>
    <property type="evidence" value="ECO:0007669"/>
    <property type="project" value="UniProtKB-ARBA"/>
</dbReference>
<evidence type="ECO:0000256" key="10">
    <source>
        <dbReference type="SAM" id="MobiDB-lite"/>
    </source>
</evidence>
<feature type="compositionally biased region" description="Low complexity" evidence="10">
    <location>
        <begin position="158"/>
        <end position="189"/>
    </location>
</feature>
<feature type="compositionally biased region" description="Low complexity" evidence="10">
    <location>
        <begin position="247"/>
        <end position="267"/>
    </location>
</feature>
<dbReference type="EMBL" id="CACVBS010000080">
    <property type="protein sequence ID" value="CAA7269791.1"/>
    <property type="molecule type" value="Genomic_DNA"/>
</dbReference>
<feature type="compositionally biased region" description="Low complexity" evidence="10">
    <location>
        <begin position="338"/>
        <end position="354"/>
    </location>
</feature>
<keyword evidence="4 9" id="KW-0863">Zinc-finger</keyword>
<keyword evidence="5" id="KW-0862">Zinc</keyword>
<gene>
    <name evidence="12" type="ORF">AAE3_LOCUS12044</name>
</gene>
<dbReference type="SUPFAM" id="SSF57667">
    <property type="entry name" value="beta-beta-alpha zinc fingers"/>
    <property type="match status" value="1"/>
</dbReference>
<feature type="compositionally biased region" description="Polar residues" evidence="10">
    <location>
        <begin position="355"/>
        <end position="364"/>
    </location>
</feature>
<keyword evidence="8" id="KW-0539">Nucleus</keyword>
<evidence type="ECO:0000313" key="13">
    <source>
        <dbReference type="Proteomes" id="UP000467700"/>
    </source>
</evidence>
<keyword evidence="2" id="KW-0479">Metal-binding</keyword>
<feature type="compositionally biased region" description="Low complexity" evidence="10">
    <location>
        <begin position="63"/>
        <end position="96"/>
    </location>
</feature>
<evidence type="ECO:0000256" key="1">
    <source>
        <dbReference type="ARBA" id="ARBA00004123"/>
    </source>
</evidence>
<comment type="caution">
    <text evidence="12">The sequence shown here is derived from an EMBL/GenBank/DDBJ whole genome shotgun (WGS) entry which is preliminary data.</text>
</comment>
<dbReference type="PANTHER" id="PTHR47428:SF2">
    <property type="entry name" value="ZINC FINGER PROTEIN RSV1"/>
    <property type="match status" value="1"/>
</dbReference>
<dbReference type="FunFam" id="3.30.160.60:FF:000072">
    <property type="entry name" value="zinc finger protein 143 isoform X1"/>
    <property type="match status" value="1"/>
</dbReference>
<dbReference type="GO" id="GO:0008270">
    <property type="term" value="F:zinc ion binding"/>
    <property type="evidence" value="ECO:0007669"/>
    <property type="project" value="UniProtKB-KW"/>
</dbReference>
<keyword evidence="3" id="KW-0677">Repeat</keyword>
<organism evidence="12 13">
    <name type="scientific">Cyclocybe aegerita</name>
    <name type="common">Black poplar mushroom</name>
    <name type="synonym">Agrocybe aegerita</name>
    <dbReference type="NCBI Taxonomy" id="1973307"/>
    <lineage>
        <taxon>Eukaryota</taxon>
        <taxon>Fungi</taxon>
        <taxon>Dikarya</taxon>
        <taxon>Basidiomycota</taxon>
        <taxon>Agaricomycotina</taxon>
        <taxon>Agaricomycetes</taxon>
        <taxon>Agaricomycetidae</taxon>
        <taxon>Agaricales</taxon>
        <taxon>Agaricineae</taxon>
        <taxon>Bolbitiaceae</taxon>
        <taxon>Cyclocybe</taxon>
    </lineage>
</organism>
<evidence type="ECO:0000256" key="9">
    <source>
        <dbReference type="PROSITE-ProRule" id="PRU00042"/>
    </source>
</evidence>
<feature type="compositionally biased region" description="Polar residues" evidence="10">
    <location>
        <begin position="327"/>
        <end position="337"/>
    </location>
</feature>
<dbReference type="InterPro" id="IPR036236">
    <property type="entry name" value="Znf_C2H2_sf"/>
</dbReference>
<feature type="region of interest" description="Disordered" evidence="10">
    <location>
        <begin position="62"/>
        <end position="100"/>
    </location>
</feature>
<evidence type="ECO:0000256" key="8">
    <source>
        <dbReference type="ARBA" id="ARBA00023242"/>
    </source>
</evidence>
<feature type="compositionally biased region" description="Pro residues" evidence="10">
    <location>
        <begin position="190"/>
        <end position="202"/>
    </location>
</feature>
<dbReference type="InterPro" id="IPR013087">
    <property type="entry name" value="Znf_C2H2_type"/>
</dbReference>
<feature type="compositionally biased region" description="Low complexity" evidence="10">
    <location>
        <begin position="371"/>
        <end position="382"/>
    </location>
</feature>
<keyword evidence="7" id="KW-0804">Transcription</keyword>
<feature type="domain" description="C2H2-type" evidence="11">
    <location>
        <begin position="101"/>
        <end position="128"/>
    </location>
</feature>
<evidence type="ECO:0000256" key="5">
    <source>
        <dbReference type="ARBA" id="ARBA00022833"/>
    </source>
</evidence>